<proteinExistence type="predicted"/>
<dbReference type="STRING" id="1798002.A2478_03745"/>
<reference evidence="1 2" key="1">
    <citation type="journal article" date="2016" name="Nat. Commun.">
        <title>Thousands of microbial genomes shed light on interconnected biogeochemical processes in an aquifer system.</title>
        <authorList>
            <person name="Anantharaman K."/>
            <person name="Brown C.T."/>
            <person name="Hug L.A."/>
            <person name="Sharon I."/>
            <person name="Castelle C.J."/>
            <person name="Probst A.J."/>
            <person name="Thomas B.C."/>
            <person name="Singh A."/>
            <person name="Wilkins M.J."/>
            <person name="Karaoz U."/>
            <person name="Brodie E.L."/>
            <person name="Williams K.H."/>
            <person name="Hubbard S.S."/>
            <person name="Banfield J.F."/>
        </authorList>
    </citation>
    <scope>NUCLEOTIDE SEQUENCE [LARGE SCALE GENOMIC DNA]</scope>
</reference>
<dbReference type="EMBL" id="MFGJ01000006">
    <property type="protein sequence ID" value="OGF32406.1"/>
    <property type="molecule type" value="Genomic_DNA"/>
</dbReference>
<name>A0A1F5T0Z1_9BACT</name>
<organism evidence="1 2">
    <name type="scientific">Candidatus Falkowbacteria bacterium RIFOXYC2_FULL_36_12</name>
    <dbReference type="NCBI Taxonomy" id="1798002"/>
    <lineage>
        <taxon>Bacteria</taxon>
        <taxon>Candidatus Falkowiibacteriota</taxon>
    </lineage>
</organism>
<sequence>MALFIVVPDSASASSGVSNQAVIRNDAGGSLTLLTTYGTVATIDCPTDWVDVNARVILEASKLDELGLSVPSSTGYKAVDGLIFKITAVDNDKGTTISKFNKNINLTFGYSDKVITESGVNEMTMAIFYWDESTGKWTKLDSKINGATNSLKASINHFTVFAVMGVVEGKNPSFGNFLNVEQNDLTSVPTRISNPNLNFEEQAINYFVQLFGHTPKNDEWKVVHFIAYGTTESKRMSLRDRKGVIGDYYETYHRIPLNNSDWSDIASILTSKKPNQKSQSAEDQAISAFHKIFERVPNVNLNQDDEFTLNFMAYKLRSVNRNLELEKGAIRKFQSIYKFIPSSSSDWSIVRALAYTASTK</sequence>
<dbReference type="Proteomes" id="UP000179001">
    <property type="component" value="Unassembled WGS sequence"/>
</dbReference>
<protein>
    <submittedName>
        <fullName evidence="1">Uncharacterized protein</fullName>
    </submittedName>
</protein>
<dbReference type="AlphaFoldDB" id="A0A1F5T0Z1"/>
<comment type="caution">
    <text evidence="1">The sequence shown here is derived from an EMBL/GenBank/DDBJ whole genome shotgun (WGS) entry which is preliminary data.</text>
</comment>
<accession>A0A1F5T0Z1</accession>
<gene>
    <name evidence="1" type="ORF">A2478_03745</name>
</gene>
<evidence type="ECO:0000313" key="1">
    <source>
        <dbReference type="EMBL" id="OGF32406.1"/>
    </source>
</evidence>
<evidence type="ECO:0000313" key="2">
    <source>
        <dbReference type="Proteomes" id="UP000179001"/>
    </source>
</evidence>